<dbReference type="CDD" id="cd00603">
    <property type="entry name" value="IPT_PCSR"/>
    <property type="match status" value="2"/>
</dbReference>
<dbReference type="Proteomes" id="UP001055460">
    <property type="component" value="Plasmid pB"/>
</dbReference>
<dbReference type="InterPro" id="IPR036709">
    <property type="entry name" value="Autotransporte_beta_dom_sf"/>
</dbReference>
<dbReference type="PROSITE" id="PS51208">
    <property type="entry name" value="AUTOTRANSPORTER"/>
    <property type="match status" value="1"/>
</dbReference>
<geneLocation type="plasmid" evidence="4 5">
    <name>pB</name>
</geneLocation>
<dbReference type="Pfam" id="PF01833">
    <property type="entry name" value="TIG"/>
    <property type="match status" value="6"/>
</dbReference>
<dbReference type="InterPro" id="IPR002909">
    <property type="entry name" value="IPT_dom"/>
</dbReference>
<organism evidence="4 5">
    <name type="scientific">Ensifer adhaerens</name>
    <name type="common">Sinorhizobium morelense</name>
    <dbReference type="NCBI Taxonomy" id="106592"/>
    <lineage>
        <taxon>Bacteria</taxon>
        <taxon>Pseudomonadati</taxon>
        <taxon>Pseudomonadota</taxon>
        <taxon>Alphaproteobacteria</taxon>
        <taxon>Hyphomicrobiales</taxon>
        <taxon>Rhizobiaceae</taxon>
        <taxon>Sinorhizobium/Ensifer group</taxon>
        <taxon>Ensifer</taxon>
    </lineage>
</organism>
<dbReference type="Pfam" id="PF05345">
    <property type="entry name" value="He_PIG"/>
    <property type="match status" value="7"/>
</dbReference>
<evidence type="ECO:0000313" key="5">
    <source>
        <dbReference type="Proteomes" id="UP001055460"/>
    </source>
</evidence>
<dbReference type="CDD" id="cd00102">
    <property type="entry name" value="IPT"/>
    <property type="match status" value="1"/>
</dbReference>
<feature type="signal peptide" evidence="2">
    <location>
        <begin position="1"/>
        <end position="23"/>
    </location>
</feature>
<dbReference type="CDD" id="cd11304">
    <property type="entry name" value="Cadherin_repeat"/>
    <property type="match status" value="1"/>
</dbReference>
<keyword evidence="1 2" id="KW-0732">Signal</keyword>
<evidence type="ECO:0000313" key="4">
    <source>
        <dbReference type="EMBL" id="USJ27233.1"/>
    </source>
</evidence>
<dbReference type="SMART" id="SM00429">
    <property type="entry name" value="IPT"/>
    <property type="match status" value="6"/>
</dbReference>
<dbReference type="InterPro" id="IPR052387">
    <property type="entry name" value="Fibrocystin"/>
</dbReference>
<accession>A0A9Q9DD12</accession>
<proteinExistence type="predicted"/>
<keyword evidence="4" id="KW-0614">Plasmid</keyword>
<sequence length="2018" mass="199436">MGSFRAGAITLSLWLASALAAQAACTWDVAFTFVGQTKTINTNDCELAGPDGTYGSFYDSPTVDIQFDYGLGANDAGLSIPEQRGGSNGGNYEFTFNVSNSVLQIKLLTAPPSGSDSFSGYMYTGNAGFLSNTPATINFTYPSTPTLTAVTPSSGPTGGGTTVIITGTGFAAANPTGAVKFGATNATYTINGNTQITATAPANSAGTYDITVTTPGGMSATHANDQYTYVAAPTVTSVSPTAGPTGGGTTVTITGTGFSAANPTGAVKFGATNASYTINSNTQITATAPANSAGTYDITVTTPGGTSATSASDQFTYVAAPTVTSTSPAAGPTGGGTSVAITGTGFTGATAVTFGATPAASYTIINSTQITATAPAGTGTVDIRVTTTGGTSATSASDQFTYVLPPTVTAVSPTAGPTGGGMTVTITGTGFAAANPTGAVKFGATNATYTINSDTQITATAPANSAGTYDITVTTVGGTSATHVNDRYTYVAAPTVTSVSPISGPTGGGTTVTITGTGFSAANPTGAVKFGAATAIYTINSSTQITATAPANSAGTYDITVTTPGGTSATNASDQFTYVAAPTVTSTSPAAGPTSGGTTVTITGTGFAAANPTGAVKFGATTATYTINSNTQITATAPASAAGTYDITVATPGGTSATSASDQYTYVAPPVASSFTYGSIVPYNDGSNTSVSISLTSNVNNSPTSYAVGSATTAQGGSVSVDSSGQATYTPPVGYRNANDSFTFTATNLGGTSSPATVTVTIGNPTITVSLPSTTATVERAYNAGGAAVTFSGGRPPYTVNSISGLPAGLTDSGGGVIGGTPTANGTFTVTVNVTDSSLGAGPYNANTTATLTVVLPPAPVVSSFAINGLAYNAGSATATTFSAAPHATESPTGYQVGASSYGATVSVDSAGLMSYTPPVGFRGTDTFNYVATNAGGTSNVGQVFVTVNDPVFLVTLPATTGTVGDAYNSGGIAVSVNGGKAPYSNFSATGLPAGLSINSSGVISGTPTAAGNATVTITATDSSGGNGSFTSTGAASISIGAPTITINPATLPNAENGVSYGATLSTTGGIAPFTFGLTAGSLPDGLALAADGTISGTPTGGGTYHFTVTASDSAGTGPYTGARAYALIVDTPTIVLSPSAGALPGGTTGLAYSQSFGASGGTGPYTYSVTGTLPTGLSLSSAGVLSGTPTAGGTFTFTVSATDSATGTGPFTAAQNYSLTIAAPTIAVAPSALPKAAFGAAYSQTVTASGGIAPYSYSVTSGTLPQGLNLSAAGVLSGTPTEVGTFNITISATDAATGTGPFSGAQSYALVVDQVLPIANAVTATVAANSTANGITLAITGGAADSVAIANPAAHGTATASGTNITYTPAGGYSGTDSFTYTATNVAGTSSAATVTIAVTAPTLVLSPGTGALADGTRGTVYSRAVAVSHGTAPYAYAVTSGALPAGLALDATGVIGGTPTATGSFSFTVTATDAYGATGSASYSLAVRAMATFAFTPQSGTLSDAMAGEDYRQQITAAGGAAPLLYRIGSGALPDGMVLNVSTGELTGPLDAASHGNYTFSVVVEDNNGATGSATYSMTVKPRGTTVTDQVVNVPAGTSPPDIYLNRGATGGPFTGADVAFVEPPNAGIATIIQGRLAQAGPGTGPIGWYLQFTPNPAFSGAARVGFRLTSSLGSSNIGTVTYNLAYAAADVAEEIDALVSGFVETRQSLIANGIYVPGLLERRQMQQATDSVTARMTPSEEGMTASFSTSLAQLDAARDSADGIEATALPPFNMWIDGTFLAHKRDQNDGKWGNFAMLNLGADYLLSERALVGLSFHFDRMTDPSDADAELTGNGWLAGPYASFEIGKGVFWDTSVLYGGSTNDIDTVFWNGDFDTTRWMIDTAITGEWQLDDATVLTPKLRAVYFNEKVDDYSVRNDAGDEITIDGFDAEQFRVSLGAEIARSFTLENGSALTPKVGVTAGYSGQDGSGLFASITAGLSLQTADLWMLSADLLFDIEGDGEKAVGGKVRAGKQF</sequence>
<dbReference type="InterPro" id="IPR014756">
    <property type="entry name" value="Ig_E-set"/>
</dbReference>
<dbReference type="GO" id="GO:0005509">
    <property type="term" value="F:calcium ion binding"/>
    <property type="evidence" value="ECO:0007669"/>
    <property type="project" value="InterPro"/>
</dbReference>
<dbReference type="SMART" id="SM00869">
    <property type="entry name" value="Autotransporter"/>
    <property type="match status" value="1"/>
</dbReference>
<dbReference type="GO" id="GO:0016020">
    <property type="term" value="C:membrane"/>
    <property type="evidence" value="ECO:0007669"/>
    <property type="project" value="InterPro"/>
</dbReference>
<dbReference type="InterPro" id="IPR015919">
    <property type="entry name" value="Cadherin-like_sf"/>
</dbReference>
<evidence type="ECO:0000256" key="1">
    <source>
        <dbReference type="ARBA" id="ARBA00022729"/>
    </source>
</evidence>
<protein>
    <submittedName>
        <fullName evidence="4">IPT/TIG domain-containing protein</fullName>
    </submittedName>
</protein>
<dbReference type="InterPro" id="IPR013783">
    <property type="entry name" value="Ig-like_fold"/>
</dbReference>
<dbReference type="PANTHER" id="PTHR46769:SF2">
    <property type="entry name" value="FIBROCYSTIN-L ISOFORM 2 PRECURSOR-RELATED"/>
    <property type="match status" value="1"/>
</dbReference>
<reference evidence="4" key="1">
    <citation type="submission" date="2022-06" db="EMBL/GenBank/DDBJ databases">
        <title>Physiological and biochemical characterization and genomic elucidation of a strain of the genus Ensifer adhaerens M8 that combines arsenic oxidation and chromium reduction.</title>
        <authorList>
            <person name="Li X."/>
            <person name="Yu c."/>
        </authorList>
    </citation>
    <scope>NUCLEOTIDE SEQUENCE</scope>
    <source>
        <strain evidence="4">M8</strain>
        <plasmid evidence="4">pB</plasmid>
    </source>
</reference>
<feature type="chain" id="PRO_5040455025" evidence="2">
    <location>
        <begin position="24"/>
        <end position="2018"/>
    </location>
</feature>
<dbReference type="Gene3D" id="2.60.40.10">
    <property type="entry name" value="Immunoglobulins"/>
    <property type="match status" value="13"/>
</dbReference>
<dbReference type="SUPFAM" id="SSF49313">
    <property type="entry name" value="Cadherin-like"/>
    <property type="match status" value="6"/>
</dbReference>
<dbReference type="SUPFAM" id="SSF81296">
    <property type="entry name" value="E set domains"/>
    <property type="match status" value="6"/>
</dbReference>
<dbReference type="PANTHER" id="PTHR46769">
    <property type="entry name" value="POLYCYSTIC KIDNEY AND HEPATIC DISEASE 1 (AUTOSOMAL RECESSIVE)-LIKE 1"/>
    <property type="match status" value="1"/>
</dbReference>
<evidence type="ECO:0000259" key="3">
    <source>
        <dbReference type="PROSITE" id="PS51208"/>
    </source>
</evidence>
<feature type="domain" description="Autotransporter" evidence="3">
    <location>
        <begin position="1770"/>
        <end position="2018"/>
    </location>
</feature>
<dbReference type="SUPFAM" id="SSF103515">
    <property type="entry name" value="Autotransporter"/>
    <property type="match status" value="1"/>
</dbReference>
<gene>
    <name evidence="4" type="ORF">NE863_32635</name>
</gene>
<dbReference type="Pfam" id="PF17963">
    <property type="entry name" value="Big_9"/>
    <property type="match status" value="3"/>
</dbReference>
<evidence type="ECO:0000256" key="2">
    <source>
        <dbReference type="SAM" id="SignalP"/>
    </source>
</evidence>
<dbReference type="Gene3D" id="2.40.128.130">
    <property type="entry name" value="Autotransporter beta-domain"/>
    <property type="match status" value="1"/>
</dbReference>
<dbReference type="InterPro" id="IPR005546">
    <property type="entry name" value="Autotransporte_beta"/>
</dbReference>
<name>A0A9Q9DD12_ENSAD</name>
<dbReference type="EMBL" id="CP098809">
    <property type="protein sequence ID" value="USJ27233.1"/>
    <property type="molecule type" value="Genomic_DNA"/>
</dbReference>
<dbReference type="RefSeq" id="WP_252160972.1">
    <property type="nucleotide sequence ID" value="NZ_CP098809.1"/>
</dbReference>